<keyword evidence="2" id="KW-0611">Plant defense</keyword>
<dbReference type="PANTHER" id="PTHR36766">
    <property type="entry name" value="PLANT BROAD-SPECTRUM MILDEW RESISTANCE PROTEIN RPW8"/>
    <property type="match status" value="1"/>
</dbReference>
<evidence type="ECO:0000259" key="4">
    <source>
        <dbReference type="Pfam" id="PF23559"/>
    </source>
</evidence>
<feature type="domain" description="NB-ARC" evidence="3">
    <location>
        <begin position="1"/>
        <end position="103"/>
    </location>
</feature>
<feature type="domain" description="R13L1/DRL21-like LRR repeat region" evidence="5">
    <location>
        <begin position="247"/>
        <end position="373"/>
    </location>
</feature>
<dbReference type="InterPro" id="IPR058922">
    <property type="entry name" value="WHD_DRP"/>
</dbReference>
<dbReference type="Gene3D" id="3.40.50.300">
    <property type="entry name" value="P-loop containing nucleotide triphosphate hydrolases"/>
    <property type="match status" value="1"/>
</dbReference>
<dbReference type="Pfam" id="PF23559">
    <property type="entry name" value="WHD_DRP"/>
    <property type="match status" value="1"/>
</dbReference>
<dbReference type="Pfam" id="PF00931">
    <property type="entry name" value="NB-ARC"/>
    <property type="match status" value="1"/>
</dbReference>
<evidence type="ECO:0000256" key="2">
    <source>
        <dbReference type="ARBA" id="ARBA00022821"/>
    </source>
</evidence>
<dbReference type="GeneID" id="120265207"/>
<organism evidence="6 7">
    <name type="scientific">Dioscorea cayennensis subsp. rotundata</name>
    <name type="common">White Guinea yam</name>
    <name type="synonym">Dioscorea rotundata</name>
    <dbReference type="NCBI Taxonomy" id="55577"/>
    <lineage>
        <taxon>Eukaryota</taxon>
        <taxon>Viridiplantae</taxon>
        <taxon>Streptophyta</taxon>
        <taxon>Embryophyta</taxon>
        <taxon>Tracheophyta</taxon>
        <taxon>Spermatophyta</taxon>
        <taxon>Magnoliopsida</taxon>
        <taxon>Liliopsida</taxon>
        <taxon>Dioscoreales</taxon>
        <taxon>Dioscoreaceae</taxon>
        <taxon>Dioscorea</taxon>
    </lineage>
</organism>
<evidence type="ECO:0000313" key="6">
    <source>
        <dbReference type="Proteomes" id="UP001515500"/>
    </source>
</evidence>
<feature type="domain" description="Disease resistance protein winged helix" evidence="4">
    <location>
        <begin position="144"/>
        <end position="181"/>
    </location>
</feature>
<accession>A0AB40BNL3</accession>
<gene>
    <name evidence="7" type="primary">LOC120265207</name>
</gene>
<evidence type="ECO:0000259" key="3">
    <source>
        <dbReference type="Pfam" id="PF00931"/>
    </source>
</evidence>
<protein>
    <submittedName>
        <fullName evidence="7">Disease resistance protein RGA4</fullName>
    </submittedName>
</protein>
<dbReference type="RefSeq" id="XP_039129026.1">
    <property type="nucleotide sequence ID" value="XM_039273092.1"/>
</dbReference>
<dbReference type="InterPro" id="IPR027417">
    <property type="entry name" value="P-loop_NTPase"/>
</dbReference>
<dbReference type="InterPro" id="IPR032675">
    <property type="entry name" value="LRR_dom_sf"/>
</dbReference>
<dbReference type="PANTHER" id="PTHR36766:SF70">
    <property type="entry name" value="DISEASE RESISTANCE PROTEIN RGA4"/>
    <property type="match status" value="1"/>
</dbReference>
<dbReference type="AlphaFoldDB" id="A0AB40BNL3"/>
<dbReference type="SUPFAM" id="SSF52540">
    <property type="entry name" value="P-loop containing nucleoside triphosphate hydrolases"/>
    <property type="match status" value="1"/>
</dbReference>
<evidence type="ECO:0000259" key="5">
    <source>
        <dbReference type="Pfam" id="PF25019"/>
    </source>
</evidence>
<name>A0AB40BNL3_DIOCR</name>
<keyword evidence="1" id="KW-0433">Leucine-rich repeat</keyword>
<dbReference type="GO" id="GO:0043531">
    <property type="term" value="F:ADP binding"/>
    <property type="evidence" value="ECO:0007669"/>
    <property type="project" value="InterPro"/>
</dbReference>
<proteinExistence type="predicted"/>
<dbReference type="InterPro" id="IPR002182">
    <property type="entry name" value="NB-ARC"/>
</dbReference>
<dbReference type="SUPFAM" id="SSF52058">
    <property type="entry name" value="L domain-like"/>
    <property type="match status" value="1"/>
</dbReference>
<evidence type="ECO:0000313" key="7">
    <source>
        <dbReference type="RefSeq" id="XP_039129026.1"/>
    </source>
</evidence>
<dbReference type="Gene3D" id="3.80.10.10">
    <property type="entry name" value="Ribonuclease Inhibitor"/>
    <property type="match status" value="1"/>
</dbReference>
<evidence type="ECO:0000256" key="1">
    <source>
        <dbReference type="ARBA" id="ARBA00022614"/>
    </source>
</evidence>
<dbReference type="Proteomes" id="UP001515500">
    <property type="component" value="Chromosome 7"/>
</dbReference>
<dbReference type="InterPro" id="IPR056789">
    <property type="entry name" value="LRR_R13L1-DRL21"/>
</dbReference>
<keyword evidence="6" id="KW-1185">Reference proteome</keyword>
<sequence length="453" mass="51918">MGGLGKTTLAQLVYRDEEVQKHFQSHIWVCVLDDFDMPKALLWKYHTSASGKSMMIRTWKSFNVRLRKELGQKRYLLVLDDVLNEDFRKWDALRNMLLDGGEGSGVPKPPKLVEIGEKIVEKCQGLPLAILVMGSIMHDKSEEEDHDIEEVELIQLWMAHGFVASQKGNDMEVEGREIFSKVEKPTSFTNNRKLPKLPKSITYMNSLRHLIFDPLDFKALPAGLSQLQNLKTLTRYTVGDDAENNIGQLNPFGKLALDNLERVQNADDARKADMGNKQLIQTLILSWIKFGWINDDENCLMENAEEVLEALKPPSGVKKLVVRCYPGKQFPMWIEEMQQFQYLHHIELSECRECKQLPPFEILPTLTYLIISSINGIKRILNNSRAVDMAANGMPPLPMFDGEDYGAWSIMMRTTCFSSQDLWDLIDKGIPEGEDEARMKEHKKRDSKALYLI</sequence>
<reference evidence="7" key="1">
    <citation type="submission" date="2025-08" db="UniProtKB">
        <authorList>
            <consortium name="RefSeq"/>
        </authorList>
    </citation>
    <scope>IDENTIFICATION</scope>
</reference>
<dbReference type="Pfam" id="PF25019">
    <property type="entry name" value="LRR_R13L1-DRL21"/>
    <property type="match status" value="1"/>
</dbReference>